<dbReference type="KEGG" id="fli:Fleli_3624"/>
<organism evidence="5 6">
    <name type="scientific">Bernardetia litoralis (strain ATCC 23117 / DSM 6794 / NBRC 15988 / NCIMB 1366 / Fx l1 / Sio-4)</name>
    <name type="common">Flexibacter litoralis</name>
    <dbReference type="NCBI Taxonomy" id="880071"/>
    <lineage>
        <taxon>Bacteria</taxon>
        <taxon>Pseudomonadati</taxon>
        <taxon>Bacteroidota</taxon>
        <taxon>Cytophagia</taxon>
        <taxon>Cytophagales</taxon>
        <taxon>Bernardetiaceae</taxon>
        <taxon>Bernardetia</taxon>
    </lineage>
</organism>
<dbReference type="CDD" id="cd03214">
    <property type="entry name" value="ABC_Iron-Siderophores_B12_Hemin"/>
    <property type="match status" value="1"/>
</dbReference>
<dbReference type="PROSITE" id="PS50893">
    <property type="entry name" value="ABC_TRANSPORTER_2"/>
    <property type="match status" value="1"/>
</dbReference>
<dbReference type="SMART" id="SM00382">
    <property type="entry name" value="AAA"/>
    <property type="match status" value="1"/>
</dbReference>
<name>I4APQ6_BERLS</name>
<keyword evidence="6" id="KW-1185">Reference proteome</keyword>
<keyword evidence="2" id="KW-0547">Nucleotide-binding</keyword>
<protein>
    <submittedName>
        <fullName evidence="5">ABC-type cobalamin/Fe3+-siderophore transport system, ATPase component</fullName>
    </submittedName>
</protein>
<dbReference type="InterPro" id="IPR050153">
    <property type="entry name" value="Metal_Ion_Import_ABC"/>
</dbReference>
<dbReference type="eggNOG" id="COG1120">
    <property type="taxonomic scope" value="Bacteria"/>
</dbReference>
<gene>
    <name evidence="5" type="ordered locus">Fleli_3624</name>
</gene>
<feature type="domain" description="ABC transporter" evidence="4">
    <location>
        <begin position="2"/>
        <end position="245"/>
    </location>
</feature>
<dbReference type="GO" id="GO:0016887">
    <property type="term" value="F:ATP hydrolysis activity"/>
    <property type="evidence" value="ECO:0007669"/>
    <property type="project" value="InterPro"/>
</dbReference>
<dbReference type="InterPro" id="IPR003439">
    <property type="entry name" value="ABC_transporter-like_ATP-bd"/>
</dbReference>
<keyword evidence="1" id="KW-0813">Transport</keyword>
<dbReference type="GO" id="GO:0005524">
    <property type="term" value="F:ATP binding"/>
    <property type="evidence" value="ECO:0007669"/>
    <property type="project" value="UniProtKB-KW"/>
</dbReference>
<dbReference type="AlphaFoldDB" id="I4APQ6"/>
<keyword evidence="3" id="KW-0067">ATP-binding</keyword>
<dbReference type="HOGENOM" id="CLU_000604_1_11_10"/>
<dbReference type="InterPro" id="IPR027417">
    <property type="entry name" value="P-loop_NTPase"/>
</dbReference>
<dbReference type="PANTHER" id="PTHR42734:SF21">
    <property type="entry name" value="IRON ABC TRANSPORTER, ATP-BINDING PROTEIN"/>
    <property type="match status" value="1"/>
</dbReference>
<evidence type="ECO:0000313" key="6">
    <source>
        <dbReference type="Proteomes" id="UP000006054"/>
    </source>
</evidence>
<evidence type="ECO:0000259" key="4">
    <source>
        <dbReference type="PROSITE" id="PS50893"/>
    </source>
</evidence>
<dbReference type="SUPFAM" id="SSF52540">
    <property type="entry name" value="P-loop containing nucleoside triphosphate hydrolases"/>
    <property type="match status" value="1"/>
</dbReference>
<dbReference type="OrthoDB" id="9787851at2"/>
<dbReference type="Gene3D" id="3.40.50.300">
    <property type="entry name" value="P-loop containing nucleotide triphosphate hydrolases"/>
    <property type="match status" value="1"/>
</dbReference>
<sequence>MLKTQNLTIGYPSKIILENLNLHLEKGKLTALLGINGAGKSTLLRTIAGVQKPILGNVFLNYNNSYKNEYKSIQKLSKKEIAKKISLVLTEQAATTRLTVKELIALGRYPHTGWNGNFDKEDKNKIDWAIEAVGMNEYADVPIGELSDGLRQKTMIGRALAQEGDILLLDEPTAHLDLVNRSEVMLLLSQIATEFDKAILVSTHELDLILQIAHKLWLISSNSENKLNKKLFVGLTEELVLNGELANAFIRPPLYFDREKGNFKILNKEHKITYFIEGDAIGTYWTKLALEKRGIYSEILDKDVNNSNLENNLIIKVVSQNSTSWKWIFERKEFENLEEFLEFVLIDESSK</sequence>
<dbReference type="Proteomes" id="UP000006054">
    <property type="component" value="Chromosome"/>
</dbReference>
<evidence type="ECO:0000256" key="3">
    <source>
        <dbReference type="ARBA" id="ARBA00022840"/>
    </source>
</evidence>
<dbReference type="Pfam" id="PF00005">
    <property type="entry name" value="ABC_tran"/>
    <property type="match status" value="1"/>
</dbReference>
<dbReference type="RefSeq" id="WP_014799365.1">
    <property type="nucleotide sequence ID" value="NC_018018.1"/>
</dbReference>
<evidence type="ECO:0000256" key="2">
    <source>
        <dbReference type="ARBA" id="ARBA00022741"/>
    </source>
</evidence>
<dbReference type="STRING" id="880071.Fleli_3624"/>
<accession>I4APQ6</accession>
<dbReference type="EMBL" id="CP003345">
    <property type="protein sequence ID" value="AFM05941.1"/>
    <property type="molecule type" value="Genomic_DNA"/>
</dbReference>
<reference evidence="6" key="1">
    <citation type="submission" date="2012-06" db="EMBL/GenBank/DDBJ databases">
        <title>The complete genome of Flexibacter litoralis DSM 6794.</title>
        <authorList>
            <person name="Lucas S."/>
            <person name="Copeland A."/>
            <person name="Lapidus A."/>
            <person name="Glavina del Rio T."/>
            <person name="Dalin E."/>
            <person name="Tice H."/>
            <person name="Bruce D."/>
            <person name="Goodwin L."/>
            <person name="Pitluck S."/>
            <person name="Peters L."/>
            <person name="Ovchinnikova G."/>
            <person name="Lu M."/>
            <person name="Kyrpides N."/>
            <person name="Mavromatis K."/>
            <person name="Ivanova N."/>
            <person name="Brettin T."/>
            <person name="Detter J.C."/>
            <person name="Han C."/>
            <person name="Larimer F."/>
            <person name="Land M."/>
            <person name="Hauser L."/>
            <person name="Markowitz V."/>
            <person name="Cheng J.-F."/>
            <person name="Hugenholtz P."/>
            <person name="Woyke T."/>
            <person name="Wu D."/>
            <person name="Spring S."/>
            <person name="Lang E."/>
            <person name="Kopitz M."/>
            <person name="Brambilla E."/>
            <person name="Klenk H.-P."/>
            <person name="Eisen J.A."/>
        </authorList>
    </citation>
    <scope>NUCLEOTIDE SEQUENCE [LARGE SCALE GENOMIC DNA]</scope>
    <source>
        <strain evidence="6">ATCC 23117 / DSM 6794 / NBRC 15988 / NCIMB 1366 / Sio-4</strain>
    </source>
</reference>
<dbReference type="PANTHER" id="PTHR42734">
    <property type="entry name" value="METAL TRANSPORT SYSTEM ATP-BINDING PROTEIN TM_0124-RELATED"/>
    <property type="match status" value="1"/>
</dbReference>
<proteinExistence type="predicted"/>
<evidence type="ECO:0000256" key="1">
    <source>
        <dbReference type="ARBA" id="ARBA00022448"/>
    </source>
</evidence>
<dbReference type="InterPro" id="IPR003593">
    <property type="entry name" value="AAA+_ATPase"/>
</dbReference>
<evidence type="ECO:0000313" key="5">
    <source>
        <dbReference type="EMBL" id="AFM05941.1"/>
    </source>
</evidence>